<evidence type="ECO:0000256" key="4">
    <source>
        <dbReference type="PROSITE-ProRule" id="PRU10055"/>
    </source>
</evidence>
<evidence type="ECO:0000256" key="5">
    <source>
        <dbReference type="RuleBase" id="RU003690"/>
    </source>
</evidence>
<dbReference type="NCBIfam" id="NF007158">
    <property type="entry name" value="PRK09593.1"/>
    <property type="match status" value="1"/>
</dbReference>
<dbReference type="EMBL" id="QFAS01000008">
    <property type="protein sequence ID" value="PWG51695.1"/>
    <property type="molecule type" value="Genomic_DNA"/>
</dbReference>
<comment type="similarity">
    <text evidence="1 5">Belongs to the glycosyl hydrolase 1 family.</text>
</comment>
<dbReference type="Gene3D" id="3.20.20.80">
    <property type="entry name" value="Glycosidases"/>
    <property type="match status" value="1"/>
</dbReference>
<evidence type="ECO:0000256" key="1">
    <source>
        <dbReference type="ARBA" id="ARBA00010838"/>
    </source>
</evidence>
<dbReference type="SUPFAM" id="SSF51445">
    <property type="entry name" value="(Trans)glycosidases"/>
    <property type="match status" value="1"/>
</dbReference>
<dbReference type="InterPro" id="IPR018120">
    <property type="entry name" value="Glyco_hydro_1_AS"/>
</dbReference>
<comment type="caution">
    <text evidence="7">The sequence shown here is derived from an EMBL/GenBank/DDBJ whole genome shotgun (WGS) entry which is preliminary data.</text>
</comment>
<keyword evidence="3 6" id="KW-0326">Glycosidase</keyword>
<dbReference type="NCBIfam" id="NF007356">
    <property type="entry name" value="PRK09852.1"/>
    <property type="match status" value="1"/>
</dbReference>
<evidence type="ECO:0000313" key="7">
    <source>
        <dbReference type="EMBL" id="PWG51695.1"/>
    </source>
</evidence>
<dbReference type="GO" id="GO:0016052">
    <property type="term" value="P:carbohydrate catabolic process"/>
    <property type="evidence" value="ECO:0007669"/>
    <property type="project" value="TreeGrafter"/>
</dbReference>
<dbReference type="InterPro" id="IPR001360">
    <property type="entry name" value="Glyco_hydro_1"/>
</dbReference>
<evidence type="ECO:0000256" key="6">
    <source>
        <dbReference type="RuleBase" id="RU004468"/>
    </source>
</evidence>
<dbReference type="PRINTS" id="PR00131">
    <property type="entry name" value="GLHYDRLASE1"/>
</dbReference>
<dbReference type="AlphaFoldDB" id="A0A2U2M4E1"/>
<sequence length="477" mass="54375">MSSMKEFPKNFLWGGATSANQYEGAYLEDGKGLSNVDLIPSGSQRLDVARGELDPKLLPNTAKFPARSAVDGYHHFKEDIAFMAKMNFKVYRFSISWSRIFPNGDNEQPNMAGLKYYEQVIDECLRYNIEPLVTINHFDIPHNLIAKYGSWRNRKLIDFYLKLCETLFIHFKGKVHYWLTFNEINMILHLPYLAAGLTFEKGEDKLHVSYQAAHHQLIASAKAVLLGHKIDPSNQIGSMLAAGCIYPNTCNPIDAWDSLTEQRKNYFFSDVQVRGAYPNYALKYFDKIHFELSKDVDDLQILKQGTVDFVSFSYYNSRVIGKAEQDQTAGNLFASLKNPYLETSEWGWQIDPLGFRITLNELYDRYQKPLFVVENGLGAKDTLSVKNKVNDTYRINYLRDHIQALKDAITEDGVEVLGYTSWGCIDLISASSGEISKRYGLIYVNLAEDGSGDYRRFAKASAKWYAKVINSNGQDLD</sequence>
<dbReference type="GO" id="GO:0005829">
    <property type="term" value="C:cytosol"/>
    <property type="evidence" value="ECO:0007669"/>
    <property type="project" value="TreeGrafter"/>
</dbReference>
<dbReference type="PANTHER" id="PTHR10353">
    <property type="entry name" value="GLYCOSYL HYDROLASE"/>
    <property type="match status" value="1"/>
</dbReference>
<evidence type="ECO:0000256" key="3">
    <source>
        <dbReference type="ARBA" id="ARBA00023295"/>
    </source>
</evidence>
<dbReference type="InterPro" id="IPR033132">
    <property type="entry name" value="GH_1_N_CS"/>
</dbReference>
<accession>A0A2U2M4E1</accession>
<keyword evidence="2 6" id="KW-0378">Hydrolase</keyword>
<proteinExistence type="inferred from homology"/>
<dbReference type="PROSITE" id="PS00572">
    <property type="entry name" value="GLYCOSYL_HYDROL_F1_1"/>
    <property type="match status" value="1"/>
</dbReference>
<dbReference type="Pfam" id="PF00232">
    <property type="entry name" value="Glyco_hydro_1"/>
    <property type="match status" value="1"/>
</dbReference>
<dbReference type="PANTHER" id="PTHR10353:SF296">
    <property type="entry name" value="6-PHOSPHO-BETA-GLUCOSIDASE"/>
    <property type="match status" value="1"/>
</dbReference>
<name>A0A2U2M4E1_9LACO</name>
<dbReference type="GO" id="GO:0008422">
    <property type="term" value="F:beta-glucosidase activity"/>
    <property type="evidence" value="ECO:0007669"/>
    <property type="project" value="TreeGrafter"/>
</dbReference>
<dbReference type="RefSeq" id="WP_109242153.1">
    <property type="nucleotide sequence ID" value="NZ_CP047413.1"/>
</dbReference>
<gene>
    <name evidence="7" type="ORF">DB362_07760</name>
</gene>
<evidence type="ECO:0000313" key="8">
    <source>
        <dbReference type="Proteomes" id="UP000245607"/>
    </source>
</evidence>
<dbReference type="FunFam" id="3.20.20.80:FF:000004">
    <property type="entry name" value="Beta-glucosidase 6-phospho-beta-glucosidase"/>
    <property type="match status" value="1"/>
</dbReference>
<evidence type="ECO:0000256" key="2">
    <source>
        <dbReference type="ARBA" id="ARBA00022801"/>
    </source>
</evidence>
<dbReference type="InterPro" id="IPR017853">
    <property type="entry name" value="GH"/>
</dbReference>
<reference evidence="7 8" key="1">
    <citation type="submission" date="2018-05" db="EMBL/GenBank/DDBJ databases">
        <title>Lactobacillus salivarius genome sequencing and assembly.</title>
        <authorList>
            <person name="Audisio C."/>
            <person name="Albarracin L."/>
            <person name="Torres M.J."/>
            <person name="Hebert E.M."/>
            <person name="Saavedra L."/>
        </authorList>
    </citation>
    <scope>NUCLEOTIDE SEQUENCE [LARGE SCALE GENOMIC DNA]</scope>
    <source>
        <strain evidence="7 8">A3iob</strain>
    </source>
</reference>
<feature type="active site" description="Nucleophile" evidence="4">
    <location>
        <position position="374"/>
    </location>
</feature>
<dbReference type="PROSITE" id="PS00653">
    <property type="entry name" value="GLYCOSYL_HYDROL_F1_2"/>
    <property type="match status" value="1"/>
</dbReference>
<protein>
    <submittedName>
        <fullName evidence="7">6-phospho-beta-glucosidase</fullName>
    </submittedName>
</protein>
<organism evidence="7 8">
    <name type="scientific">Ligilactobacillus salivarius</name>
    <dbReference type="NCBI Taxonomy" id="1624"/>
    <lineage>
        <taxon>Bacteria</taxon>
        <taxon>Bacillati</taxon>
        <taxon>Bacillota</taxon>
        <taxon>Bacilli</taxon>
        <taxon>Lactobacillales</taxon>
        <taxon>Lactobacillaceae</taxon>
        <taxon>Ligilactobacillus</taxon>
    </lineage>
</organism>
<dbReference type="Proteomes" id="UP000245607">
    <property type="component" value="Unassembled WGS sequence"/>
</dbReference>